<sequence>MPNHFPKFAYTQNPNLHVGQEIFIIDENKYDIYRAEILNIQDGTYTIFYPDYDMTETIDSIDRILLKNNVNKKIFKEQELIRMKKEAENKAQLRSESDGESDEDEEKNPDIKPPKIPEKFRERTRIQPHETVDRNPLPPEPPKPPEWGHQAVEVAPNITIPITINADDSKVLYDQPKNIEISTSKSSDSNEVTFSFKITFKK</sequence>
<dbReference type="SMR" id="A2FSP4"/>
<organism evidence="2 3">
    <name type="scientific">Trichomonas vaginalis (strain ATCC PRA-98 / G3)</name>
    <dbReference type="NCBI Taxonomy" id="412133"/>
    <lineage>
        <taxon>Eukaryota</taxon>
        <taxon>Metamonada</taxon>
        <taxon>Parabasalia</taxon>
        <taxon>Trichomonadida</taxon>
        <taxon>Trichomonadidae</taxon>
        <taxon>Trichomonas</taxon>
    </lineage>
</organism>
<dbReference type="Proteomes" id="UP000001542">
    <property type="component" value="Unassembled WGS sequence"/>
</dbReference>
<evidence type="ECO:0000256" key="1">
    <source>
        <dbReference type="SAM" id="MobiDB-lite"/>
    </source>
</evidence>
<feature type="compositionally biased region" description="Basic and acidic residues" evidence="1">
    <location>
        <begin position="108"/>
        <end position="133"/>
    </location>
</feature>
<feature type="compositionally biased region" description="Acidic residues" evidence="1">
    <location>
        <begin position="98"/>
        <end position="107"/>
    </location>
</feature>
<feature type="region of interest" description="Disordered" evidence="1">
    <location>
        <begin position="86"/>
        <end position="149"/>
    </location>
</feature>
<protein>
    <recommendedName>
        <fullName evidence="4">Tudor domain-containing protein</fullName>
    </recommendedName>
</protein>
<dbReference type="VEuPathDB" id="TrichDB:TVAG_441780"/>
<dbReference type="AlphaFoldDB" id="A2FSP4"/>
<reference evidence="2" key="1">
    <citation type="submission" date="2006-10" db="EMBL/GenBank/DDBJ databases">
        <authorList>
            <person name="Amadeo P."/>
            <person name="Zhao Q."/>
            <person name="Wortman J."/>
            <person name="Fraser-Liggett C."/>
            <person name="Carlton J."/>
        </authorList>
    </citation>
    <scope>NUCLEOTIDE SEQUENCE</scope>
    <source>
        <strain evidence="2">G3</strain>
    </source>
</reference>
<dbReference type="InParanoid" id="A2FSP4"/>
<proteinExistence type="predicted"/>
<dbReference type="VEuPathDB" id="TrichDB:TVAGG3_0087750"/>
<evidence type="ECO:0008006" key="4">
    <source>
        <dbReference type="Google" id="ProtNLM"/>
    </source>
</evidence>
<dbReference type="KEGG" id="tva:4749783"/>
<dbReference type="RefSeq" id="XP_001305005.1">
    <property type="nucleotide sequence ID" value="XM_001305004.1"/>
</dbReference>
<dbReference type="EMBL" id="DS113992">
    <property type="protein sequence ID" value="EAX92075.1"/>
    <property type="molecule type" value="Genomic_DNA"/>
</dbReference>
<evidence type="ECO:0000313" key="3">
    <source>
        <dbReference type="Proteomes" id="UP000001542"/>
    </source>
</evidence>
<reference evidence="2" key="2">
    <citation type="journal article" date="2007" name="Science">
        <title>Draft genome sequence of the sexually transmitted pathogen Trichomonas vaginalis.</title>
        <authorList>
            <person name="Carlton J.M."/>
            <person name="Hirt R.P."/>
            <person name="Silva J.C."/>
            <person name="Delcher A.L."/>
            <person name="Schatz M."/>
            <person name="Zhao Q."/>
            <person name="Wortman J.R."/>
            <person name="Bidwell S.L."/>
            <person name="Alsmark U.C.M."/>
            <person name="Besteiro S."/>
            <person name="Sicheritz-Ponten T."/>
            <person name="Noel C.J."/>
            <person name="Dacks J.B."/>
            <person name="Foster P.G."/>
            <person name="Simillion C."/>
            <person name="Van de Peer Y."/>
            <person name="Miranda-Saavedra D."/>
            <person name="Barton G.J."/>
            <person name="Westrop G.D."/>
            <person name="Mueller S."/>
            <person name="Dessi D."/>
            <person name="Fiori P.L."/>
            <person name="Ren Q."/>
            <person name="Paulsen I."/>
            <person name="Zhang H."/>
            <person name="Bastida-Corcuera F.D."/>
            <person name="Simoes-Barbosa A."/>
            <person name="Brown M.T."/>
            <person name="Hayes R.D."/>
            <person name="Mukherjee M."/>
            <person name="Okumura C.Y."/>
            <person name="Schneider R."/>
            <person name="Smith A.J."/>
            <person name="Vanacova S."/>
            <person name="Villalvazo M."/>
            <person name="Haas B.J."/>
            <person name="Pertea M."/>
            <person name="Feldblyum T.V."/>
            <person name="Utterback T.R."/>
            <person name="Shu C.L."/>
            <person name="Osoegawa K."/>
            <person name="de Jong P.J."/>
            <person name="Hrdy I."/>
            <person name="Horvathova L."/>
            <person name="Zubacova Z."/>
            <person name="Dolezal P."/>
            <person name="Malik S.B."/>
            <person name="Logsdon J.M. Jr."/>
            <person name="Henze K."/>
            <person name="Gupta A."/>
            <person name="Wang C.C."/>
            <person name="Dunne R.L."/>
            <person name="Upcroft J.A."/>
            <person name="Upcroft P."/>
            <person name="White O."/>
            <person name="Salzberg S.L."/>
            <person name="Tang P."/>
            <person name="Chiu C.-H."/>
            <person name="Lee Y.-S."/>
            <person name="Embley T.M."/>
            <person name="Coombs G.H."/>
            <person name="Mottram J.C."/>
            <person name="Tachezy J."/>
            <person name="Fraser-Liggett C.M."/>
            <person name="Johnson P.J."/>
        </authorList>
    </citation>
    <scope>NUCLEOTIDE SEQUENCE [LARGE SCALE GENOMIC DNA]</scope>
    <source>
        <strain evidence="2">G3</strain>
    </source>
</reference>
<accession>A2FSP4</accession>
<feature type="compositionally biased region" description="Pro residues" evidence="1">
    <location>
        <begin position="136"/>
        <end position="145"/>
    </location>
</feature>
<feature type="compositionally biased region" description="Basic and acidic residues" evidence="1">
    <location>
        <begin position="86"/>
        <end position="97"/>
    </location>
</feature>
<gene>
    <name evidence="2" type="ORF">TVAG_441780</name>
</gene>
<keyword evidence="3" id="KW-1185">Reference proteome</keyword>
<dbReference type="SUPFAM" id="SSF63748">
    <property type="entry name" value="Tudor/PWWP/MBT"/>
    <property type="match status" value="1"/>
</dbReference>
<evidence type="ECO:0000313" key="2">
    <source>
        <dbReference type="EMBL" id="EAX92075.1"/>
    </source>
</evidence>
<name>A2FSP4_TRIV3</name>